<evidence type="ECO:0000313" key="1">
    <source>
        <dbReference type="EMBL" id="CAK9271864.1"/>
    </source>
</evidence>
<dbReference type="Proteomes" id="UP001497444">
    <property type="component" value="Chromosome 4"/>
</dbReference>
<reference evidence="1" key="1">
    <citation type="submission" date="2024-02" db="EMBL/GenBank/DDBJ databases">
        <authorList>
            <consortium name="ELIXIR-Norway"/>
            <consortium name="Elixir Norway"/>
        </authorList>
    </citation>
    <scope>NUCLEOTIDE SEQUENCE</scope>
</reference>
<sequence>MLAMDHHQQRRQNEAADLNWLCLLLQLQKQQRGFKIFCVFQELREKQLQQQQQELCRDHRYEVSDRFIMGGLHQLCSYLLGILN</sequence>
<keyword evidence="2" id="KW-1185">Reference proteome</keyword>
<proteinExistence type="predicted"/>
<accession>A0ABP0WYC8</accession>
<protein>
    <submittedName>
        <fullName evidence="1">Uncharacterized protein</fullName>
    </submittedName>
</protein>
<evidence type="ECO:0000313" key="2">
    <source>
        <dbReference type="Proteomes" id="UP001497444"/>
    </source>
</evidence>
<name>A0ABP0WYC8_9BRYO</name>
<dbReference type="EMBL" id="OZ020099">
    <property type="protein sequence ID" value="CAK9271864.1"/>
    <property type="molecule type" value="Genomic_DNA"/>
</dbReference>
<organism evidence="1 2">
    <name type="scientific">Sphagnum jensenii</name>
    <dbReference type="NCBI Taxonomy" id="128206"/>
    <lineage>
        <taxon>Eukaryota</taxon>
        <taxon>Viridiplantae</taxon>
        <taxon>Streptophyta</taxon>
        <taxon>Embryophyta</taxon>
        <taxon>Bryophyta</taxon>
        <taxon>Sphagnophytina</taxon>
        <taxon>Sphagnopsida</taxon>
        <taxon>Sphagnales</taxon>
        <taxon>Sphagnaceae</taxon>
        <taxon>Sphagnum</taxon>
    </lineage>
</organism>
<gene>
    <name evidence="1" type="ORF">CSSPJE1EN1_LOCUS17342</name>
</gene>